<name>A0ABV4YD63_9CYAN</name>
<evidence type="ECO:0000256" key="1">
    <source>
        <dbReference type="SAM" id="MobiDB-lite"/>
    </source>
</evidence>
<feature type="region of interest" description="Disordered" evidence="1">
    <location>
        <begin position="168"/>
        <end position="216"/>
    </location>
</feature>
<feature type="transmembrane region" description="Helical" evidence="2">
    <location>
        <begin position="222"/>
        <end position="243"/>
    </location>
</feature>
<accession>A0ABV4YD63</accession>
<sequence length="263" mass="28761">MATTPPIAILLDLSSIVGSSIREWQEYSRIGNCYLPQIIYEEIEFLTGRAPEPEVEKTAREFTRFFPESGWQLTNAHAVHPTLNPAAGKDLSKQARLVISVAQCMYGFAQENPDKLVVFVSNSQPILQRIPALKTPNLCGITRAALLQWVRTNQQPPAVTQQLQTFNNSPISGETSQPQPLPKIPAKPTASPPNSPVMTGPASAAQTPTKTRPSSSGLLTKIVSSLITLIILAVLGLTAWRFIQPQSFNQFWRQTGLPALPGQ</sequence>
<evidence type="ECO:0000256" key="2">
    <source>
        <dbReference type="SAM" id="Phobius"/>
    </source>
</evidence>
<reference evidence="3 4" key="1">
    <citation type="submission" date="2024-09" db="EMBL/GenBank/DDBJ databases">
        <title>Floridaenema gen nov. (Aerosakkonemataceae, Aerosakkonematales ord. nov., Cyanobacteria) from benthic tropical and subtropical fresh waters, with the description of four new species.</title>
        <authorList>
            <person name="Moretto J.A."/>
            <person name="Berthold D.E."/>
            <person name="Lefler F.W."/>
            <person name="Huang I.-S."/>
            <person name="Laughinghouse H. IV."/>
        </authorList>
    </citation>
    <scope>NUCLEOTIDE SEQUENCE [LARGE SCALE GENOMIC DNA]</scope>
    <source>
        <strain evidence="3 4">BLCC-F154</strain>
    </source>
</reference>
<evidence type="ECO:0000313" key="3">
    <source>
        <dbReference type="EMBL" id="MFB2936603.1"/>
    </source>
</evidence>
<dbReference type="RefSeq" id="WP_413258092.1">
    <property type="nucleotide sequence ID" value="NZ_JBHFNS010000058.1"/>
</dbReference>
<organism evidence="3 4">
    <name type="scientific">Floridaenema fluviatile BLCC-F154</name>
    <dbReference type="NCBI Taxonomy" id="3153640"/>
    <lineage>
        <taxon>Bacteria</taxon>
        <taxon>Bacillati</taxon>
        <taxon>Cyanobacteriota</taxon>
        <taxon>Cyanophyceae</taxon>
        <taxon>Oscillatoriophycideae</taxon>
        <taxon>Aerosakkonematales</taxon>
        <taxon>Aerosakkonemataceae</taxon>
        <taxon>Floridanema</taxon>
        <taxon>Floridanema fluviatile</taxon>
    </lineage>
</organism>
<keyword evidence="2" id="KW-0812">Transmembrane</keyword>
<feature type="compositionally biased region" description="Pro residues" evidence="1">
    <location>
        <begin position="179"/>
        <end position="195"/>
    </location>
</feature>
<dbReference type="InterPro" id="IPR049931">
    <property type="entry name" value="PIN_VapC-like"/>
</dbReference>
<evidence type="ECO:0000313" key="4">
    <source>
        <dbReference type="Proteomes" id="UP001576776"/>
    </source>
</evidence>
<dbReference type="Proteomes" id="UP001576776">
    <property type="component" value="Unassembled WGS sequence"/>
</dbReference>
<keyword evidence="2" id="KW-0472">Membrane</keyword>
<protein>
    <submittedName>
        <fullName evidence="3">PIN domain-containing protein</fullName>
    </submittedName>
</protein>
<dbReference type="EMBL" id="JBHFNS010000058">
    <property type="protein sequence ID" value="MFB2936603.1"/>
    <property type="molecule type" value="Genomic_DNA"/>
</dbReference>
<proteinExistence type="predicted"/>
<gene>
    <name evidence="3" type="ORF">ACE1B6_15235</name>
</gene>
<dbReference type="CDD" id="cd18710">
    <property type="entry name" value="PIN_VapC-like"/>
    <property type="match status" value="1"/>
</dbReference>
<keyword evidence="4" id="KW-1185">Reference proteome</keyword>
<keyword evidence="2" id="KW-1133">Transmembrane helix</keyword>
<feature type="compositionally biased region" description="Polar residues" evidence="1">
    <location>
        <begin position="168"/>
        <end position="178"/>
    </location>
</feature>
<feature type="compositionally biased region" description="Polar residues" evidence="1">
    <location>
        <begin position="204"/>
        <end position="216"/>
    </location>
</feature>
<comment type="caution">
    <text evidence="3">The sequence shown here is derived from an EMBL/GenBank/DDBJ whole genome shotgun (WGS) entry which is preliminary data.</text>
</comment>